<feature type="binding site" evidence="4">
    <location>
        <position position="99"/>
    </location>
    <ligand>
        <name>D-ribulose 5-phosphate</name>
        <dbReference type="ChEBI" id="CHEBI:58121"/>
    </ligand>
</feature>
<dbReference type="GO" id="GO:0004751">
    <property type="term" value="F:ribose-5-phosphate isomerase activity"/>
    <property type="evidence" value="ECO:0007669"/>
    <property type="project" value="TreeGrafter"/>
</dbReference>
<evidence type="ECO:0000256" key="2">
    <source>
        <dbReference type="ARBA" id="ARBA00023235"/>
    </source>
</evidence>
<keyword evidence="2 5" id="KW-0413">Isomerase</keyword>
<dbReference type="NCBIfam" id="TIGR00689">
    <property type="entry name" value="rpiB_lacA_lacB"/>
    <property type="match status" value="1"/>
</dbReference>
<comment type="caution">
    <text evidence="5">The sequence shown here is derived from an EMBL/GenBank/DDBJ whole genome shotgun (WGS) entry which is preliminary data.</text>
</comment>
<reference evidence="6" key="1">
    <citation type="submission" date="2017-09" db="EMBL/GenBank/DDBJ databases">
        <title>Depth-based differentiation of microbial function through sediment-hosted aquifers and enrichment of novel symbionts in the deep terrestrial subsurface.</title>
        <authorList>
            <person name="Probst A.J."/>
            <person name="Ladd B."/>
            <person name="Jarett J.K."/>
            <person name="Geller-Mcgrath D.E."/>
            <person name="Sieber C.M.K."/>
            <person name="Emerson J.B."/>
            <person name="Anantharaman K."/>
            <person name="Thomas B.C."/>
            <person name="Malmstrom R."/>
            <person name="Stieglmeier M."/>
            <person name="Klingl A."/>
            <person name="Woyke T."/>
            <person name="Ryan C.M."/>
            <person name="Banfield J.F."/>
        </authorList>
    </citation>
    <scope>NUCLEOTIDE SEQUENCE [LARGE SCALE GENOMIC DNA]</scope>
</reference>
<evidence type="ECO:0000313" key="5">
    <source>
        <dbReference type="EMBL" id="PIZ14592.1"/>
    </source>
</evidence>
<dbReference type="PIRSF" id="PIRSF005384">
    <property type="entry name" value="RpiB_LacA_B"/>
    <property type="match status" value="1"/>
</dbReference>
<organism evidence="5 6">
    <name type="scientific">Candidatus Desantisbacteria bacterium CG_4_10_14_0_8_um_filter_48_22</name>
    <dbReference type="NCBI Taxonomy" id="1974543"/>
    <lineage>
        <taxon>Bacteria</taxon>
        <taxon>Candidatus Desantisiibacteriota</taxon>
    </lineage>
</organism>
<feature type="binding site" evidence="4">
    <location>
        <position position="136"/>
    </location>
    <ligand>
        <name>D-ribulose 5-phosphate</name>
        <dbReference type="ChEBI" id="CHEBI:58121"/>
    </ligand>
</feature>
<name>A0A2M7S4V8_9BACT</name>
<dbReference type="EMBL" id="PFMR01000330">
    <property type="protein sequence ID" value="PIZ14592.1"/>
    <property type="molecule type" value="Genomic_DNA"/>
</dbReference>
<protein>
    <submittedName>
        <fullName evidence="5">Ribose 5-phosphate isomerase B</fullName>
    </submittedName>
</protein>
<sequence>MRVAIGNDHAGCGLKSAIAGYLEKKGIAYRNFGTDSGEPVDYPDIAAPVAEAVSKGRYDRGILICGTGIGMSMVVNKFPGIRGAVCHNIFTAKVSRSHNDANMLLLGARVLTRKKAMGIVKVWLGTEAEGGRHARRVRKITEIERRLCKSQRVIESK</sequence>
<comment type="similarity">
    <text evidence="1">Belongs to the LacAB/RpiB family.</text>
</comment>
<dbReference type="PANTHER" id="PTHR30345">
    <property type="entry name" value="RIBOSE-5-PHOSPHATE ISOMERASE B"/>
    <property type="match status" value="1"/>
</dbReference>
<feature type="binding site" evidence="4">
    <location>
        <begin position="8"/>
        <end position="9"/>
    </location>
    <ligand>
        <name>D-ribulose 5-phosphate</name>
        <dbReference type="ChEBI" id="CHEBI:58121"/>
    </ligand>
</feature>
<feature type="binding site" evidence="4">
    <location>
        <position position="132"/>
    </location>
    <ligand>
        <name>D-ribulose 5-phosphate</name>
        <dbReference type="ChEBI" id="CHEBI:58121"/>
    </ligand>
</feature>
<feature type="binding site" evidence="4">
    <location>
        <position position="109"/>
    </location>
    <ligand>
        <name>D-ribulose 5-phosphate</name>
        <dbReference type="ChEBI" id="CHEBI:58121"/>
    </ligand>
</feature>
<dbReference type="InterPro" id="IPR004785">
    <property type="entry name" value="RpiB"/>
</dbReference>
<evidence type="ECO:0000256" key="4">
    <source>
        <dbReference type="PIRSR" id="PIRSR005384-2"/>
    </source>
</evidence>
<dbReference type="SUPFAM" id="SSF89623">
    <property type="entry name" value="Ribose/Galactose isomerase RpiB/AlsB"/>
    <property type="match status" value="1"/>
</dbReference>
<dbReference type="NCBIfam" id="NF004051">
    <property type="entry name" value="PRK05571.1"/>
    <property type="match status" value="1"/>
</dbReference>
<evidence type="ECO:0000256" key="1">
    <source>
        <dbReference type="ARBA" id="ARBA00008754"/>
    </source>
</evidence>
<feature type="active site" description="Proton donor" evidence="3">
    <location>
        <position position="98"/>
    </location>
</feature>
<feature type="active site" description="Proton acceptor" evidence="3">
    <location>
        <position position="65"/>
    </location>
</feature>
<dbReference type="PANTHER" id="PTHR30345:SF0">
    <property type="entry name" value="DNA DAMAGE-REPAIR_TOLERATION PROTEIN DRT102"/>
    <property type="match status" value="1"/>
</dbReference>
<dbReference type="NCBIfam" id="TIGR01120">
    <property type="entry name" value="rpiB"/>
    <property type="match status" value="1"/>
</dbReference>
<dbReference type="GO" id="GO:0019316">
    <property type="term" value="P:D-allose catabolic process"/>
    <property type="evidence" value="ECO:0007669"/>
    <property type="project" value="TreeGrafter"/>
</dbReference>
<dbReference type="InterPro" id="IPR003500">
    <property type="entry name" value="RpiB_LacA_LacB"/>
</dbReference>
<dbReference type="Gene3D" id="3.40.1400.10">
    <property type="entry name" value="Sugar-phosphate isomerase, RpiB/LacA/LacB"/>
    <property type="match status" value="1"/>
</dbReference>
<dbReference type="InterPro" id="IPR036569">
    <property type="entry name" value="RpiB_LacA_LacB_sf"/>
</dbReference>
<evidence type="ECO:0000313" key="6">
    <source>
        <dbReference type="Proteomes" id="UP000229307"/>
    </source>
</evidence>
<dbReference type="Proteomes" id="UP000229307">
    <property type="component" value="Unassembled WGS sequence"/>
</dbReference>
<dbReference type="Pfam" id="PF02502">
    <property type="entry name" value="LacAB_rpiB"/>
    <property type="match status" value="1"/>
</dbReference>
<gene>
    <name evidence="5" type="primary">rpiB</name>
    <name evidence="5" type="ORF">COY52_11970</name>
</gene>
<proteinExistence type="inferred from homology"/>
<feature type="binding site" evidence="4">
    <location>
        <begin position="66"/>
        <end position="70"/>
    </location>
    <ligand>
        <name>D-ribulose 5-phosphate</name>
        <dbReference type="ChEBI" id="CHEBI:58121"/>
    </ligand>
</feature>
<dbReference type="GO" id="GO:0009052">
    <property type="term" value="P:pentose-phosphate shunt, non-oxidative branch"/>
    <property type="evidence" value="ECO:0007669"/>
    <property type="project" value="TreeGrafter"/>
</dbReference>
<accession>A0A2M7S4V8</accession>
<evidence type="ECO:0000256" key="3">
    <source>
        <dbReference type="PIRSR" id="PIRSR005384-1"/>
    </source>
</evidence>
<dbReference type="AlphaFoldDB" id="A0A2M7S4V8"/>